<dbReference type="Gene3D" id="2.60.40.180">
    <property type="entry name" value="Transthyretin/hydroxyisourate hydrolase domain"/>
    <property type="match status" value="1"/>
</dbReference>
<evidence type="ECO:0000313" key="2">
    <source>
        <dbReference type="EMBL" id="KAA9373790.1"/>
    </source>
</evidence>
<dbReference type="GO" id="GO:0006144">
    <property type="term" value="P:purine nucleobase metabolic process"/>
    <property type="evidence" value="ECO:0007669"/>
    <property type="project" value="TreeGrafter"/>
</dbReference>
<dbReference type="Pfam" id="PF00576">
    <property type="entry name" value="Transthyretin"/>
    <property type="match status" value="1"/>
</dbReference>
<sequence>MNITAQALDSVFGRGAAGVRLRLEREVDGVWWHVTTAETDGAGVVKGWDTAQLERGLYRMIFDSDHYFVNLGMTAAYPEIAVMFRIIGDVSSFQIQVTLSPYSYSTYFGSNG</sequence>
<dbReference type="RefSeq" id="WP_150939799.1">
    <property type="nucleotide sequence ID" value="NZ_VYTZ01000020.1"/>
</dbReference>
<dbReference type="PANTHER" id="PTHR10395">
    <property type="entry name" value="URICASE AND TRANSTHYRETIN-RELATED"/>
    <property type="match status" value="1"/>
</dbReference>
<dbReference type="AlphaFoldDB" id="A0A5J5JUZ4"/>
<reference evidence="2 3" key="1">
    <citation type="submission" date="2019-09" db="EMBL/GenBank/DDBJ databases">
        <title>Screening of Novel Bioactive Compounds from Soil-Associated.</title>
        <authorList>
            <person name="Gong X."/>
        </authorList>
    </citation>
    <scope>NUCLEOTIDE SEQUENCE [LARGE SCALE GENOMIC DNA]</scope>
    <source>
        <strain evidence="2 3">Gxj-6</strain>
    </source>
</reference>
<dbReference type="PANTHER" id="PTHR10395:SF7">
    <property type="entry name" value="5-HYDROXYISOURATE HYDROLASE"/>
    <property type="match status" value="1"/>
</dbReference>
<dbReference type="InterPro" id="IPR023416">
    <property type="entry name" value="Transthyretin/HIU_hydrolase_d"/>
</dbReference>
<dbReference type="EMBL" id="VYTZ01000020">
    <property type="protein sequence ID" value="KAA9373790.1"/>
    <property type="molecule type" value="Genomic_DNA"/>
</dbReference>
<keyword evidence="3" id="KW-1185">Reference proteome</keyword>
<dbReference type="Proteomes" id="UP000327011">
    <property type="component" value="Unassembled WGS sequence"/>
</dbReference>
<keyword evidence="2" id="KW-0378">Hydrolase</keyword>
<name>A0A5J5JUZ4_9ACTN</name>
<dbReference type="SUPFAM" id="SSF49472">
    <property type="entry name" value="Transthyretin (synonym: prealbumin)"/>
    <property type="match status" value="1"/>
</dbReference>
<evidence type="ECO:0000313" key="3">
    <source>
        <dbReference type="Proteomes" id="UP000327011"/>
    </source>
</evidence>
<organism evidence="2 3">
    <name type="scientific">Microbispora cellulosiformans</name>
    <dbReference type="NCBI Taxonomy" id="2614688"/>
    <lineage>
        <taxon>Bacteria</taxon>
        <taxon>Bacillati</taxon>
        <taxon>Actinomycetota</taxon>
        <taxon>Actinomycetes</taxon>
        <taxon>Streptosporangiales</taxon>
        <taxon>Streptosporangiaceae</taxon>
        <taxon>Microbispora</taxon>
    </lineage>
</organism>
<gene>
    <name evidence="2" type="ORF">F5972_34080</name>
</gene>
<evidence type="ECO:0000259" key="1">
    <source>
        <dbReference type="Pfam" id="PF00576"/>
    </source>
</evidence>
<accession>A0A5J5JUZ4</accession>
<proteinExistence type="predicted"/>
<dbReference type="InterPro" id="IPR036817">
    <property type="entry name" value="Transthyretin/HIU_hydrolase_sf"/>
</dbReference>
<dbReference type="GO" id="GO:0016787">
    <property type="term" value="F:hydrolase activity"/>
    <property type="evidence" value="ECO:0007669"/>
    <property type="project" value="UniProtKB-KW"/>
</dbReference>
<protein>
    <submittedName>
        <fullName evidence="2">Hydroxyisourate hydrolase</fullName>
    </submittedName>
</protein>
<feature type="domain" description="Transthyretin/hydroxyisourate hydrolase" evidence="1">
    <location>
        <begin position="3"/>
        <end position="109"/>
    </location>
</feature>
<comment type="caution">
    <text evidence="2">The sequence shown here is derived from an EMBL/GenBank/DDBJ whole genome shotgun (WGS) entry which is preliminary data.</text>
</comment>